<comment type="caution">
    <text evidence="3">The sequence shown here is derived from an EMBL/GenBank/DDBJ whole genome shotgun (WGS) entry which is preliminary data.</text>
</comment>
<dbReference type="Proteomes" id="UP000026923">
    <property type="component" value="Unassembled WGS sequence"/>
</dbReference>
<protein>
    <recommendedName>
        <fullName evidence="2">WYL domain-containing protein</fullName>
    </recommendedName>
</protein>
<reference evidence="3 4" key="1">
    <citation type="journal article" date="2013" name="Genome Announc.">
        <title>Draft Genome of the Nitrogen-Fixing Bacterium Pseudomonas stutzeri Strain KOS6 Isolated from Industrial Hydrocarbon Sludge.</title>
        <authorList>
            <person name="Grigoryeva T.V."/>
            <person name="Laikov A.V."/>
            <person name="Naumova R.P."/>
            <person name="Manolov A.I."/>
            <person name="Larin A.K."/>
            <person name="Karpova I.Y."/>
            <person name="Semashko T.A."/>
            <person name="Alexeev D.G."/>
            <person name="Kostryukova E.S."/>
            <person name="Muller R."/>
            <person name="Govorun V.M."/>
        </authorList>
    </citation>
    <scope>NUCLEOTIDE SEQUENCE [LARGE SCALE GENOMIC DNA]</scope>
    <source>
        <strain evidence="3 4">KOS6</strain>
    </source>
</reference>
<evidence type="ECO:0000256" key="1">
    <source>
        <dbReference type="SAM" id="MobiDB-lite"/>
    </source>
</evidence>
<dbReference type="OrthoDB" id="7027971at2"/>
<dbReference type="InterPro" id="IPR026881">
    <property type="entry name" value="WYL_dom"/>
</dbReference>
<name>A0A061JKK1_STUST</name>
<sequence>MDYFAALMVVAAGVALFVRLVRKAKRDEQAQRDMISRYTNPSTASPSPIRRTPDRTAKPSRAMRTGWSLGTVSFTYQDSNGDVTSRTITVHSVTPTYLKGECHDRNAERTFRIDRMIGEVVDLESGELIRPRSLARHFA</sequence>
<dbReference type="EMBL" id="AMCZ02000024">
    <property type="protein sequence ID" value="EWC40187.1"/>
    <property type="molecule type" value="Genomic_DNA"/>
</dbReference>
<organism evidence="3 4">
    <name type="scientific">Stutzerimonas stutzeri KOS6</name>
    <dbReference type="NCBI Taxonomy" id="1218352"/>
    <lineage>
        <taxon>Bacteria</taxon>
        <taxon>Pseudomonadati</taxon>
        <taxon>Pseudomonadota</taxon>
        <taxon>Gammaproteobacteria</taxon>
        <taxon>Pseudomonadales</taxon>
        <taxon>Pseudomonadaceae</taxon>
        <taxon>Stutzerimonas</taxon>
    </lineage>
</organism>
<feature type="domain" description="WYL" evidence="2">
    <location>
        <begin position="71"/>
        <end position="116"/>
    </location>
</feature>
<accession>A0A061JKK1</accession>
<dbReference type="Pfam" id="PF13280">
    <property type="entry name" value="WYL"/>
    <property type="match status" value="1"/>
</dbReference>
<dbReference type="AlphaFoldDB" id="A0A061JKK1"/>
<gene>
    <name evidence="3" type="ORF">B597_016555</name>
</gene>
<evidence type="ECO:0000313" key="4">
    <source>
        <dbReference type="Proteomes" id="UP000026923"/>
    </source>
</evidence>
<proteinExistence type="predicted"/>
<dbReference type="RefSeq" id="WP_024162241.1">
    <property type="nucleotide sequence ID" value="NZ_KK020676.1"/>
</dbReference>
<dbReference type="eggNOG" id="COG2378">
    <property type="taxonomic scope" value="Bacteria"/>
</dbReference>
<feature type="compositionally biased region" description="Polar residues" evidence="1">
    <location>
        <begin position="37"/>
        <end position="46"/>
    </location>
</feature>
<evidence type="ECO:0000259" key="2">
    <source>
        <dbReference type="Pfam" id="PF13280"/>
    </source>
</evidence>
<evidence type="ECO:0000313" key="3">
    <source>
        <dbReference type="EMBL" id="EWC40187.1"/>
    </source>
</evidence>
<feature type="region of interest" description="Disordered" evidence="1">
    <location>
        <begin position="29"/>
        <end position="62"/>
    </location>
</feature>
<dbReference type="HOGENOM" id="CLU_1843436_0_0_6"/>